<dbReference type="PROSITE" id="PS00137">
    <property type="entry name" value="SUBTILASE_HIS"/>
    <property type="match status" value="1"/>
</dbReference>
<dbReference type="InterPro" id="IPR023827">
    <property type="entry name" value="Peptidase_S8_Asp-AS"/>
</dbReference>
<feature type="region of interest" description="Disordered" evidence="12">
    <location>
        <begin position="34"/>
        <end position="56"/>
    </location>
</feature>
<dbReference type="InterPro" id="IPR050131">
    <property type="entry name" value="Peptidase_S8_subtilisin-like"/>
</dbReference>
<evidence type="ECO:0000256" key="7">
    <source>
        <dbReference type="ARBA" id="ARBA00022825"/>
    </source>
</evidence>
<keyword evidence="14" id="KW-0732">Signal</keyword>
<evidence type="ECO:0000256" key="3">
    <source>
        <dbReference type="ARBA" id="ARBA00022475"/>
    </source>
</evidence>
<feature type="transmembrane region" description="Helical" evidence="13">
    <location>
        <begin position="439"/>
        <end position="461"/>
    </location>
</feature>
<dbReference type="GO" id="GO:0005886">
    <property type="term" value="C:plasma membrane"/>
    <property type="evidence" value="ECO:0007669"/>
    <property type="project" value="UniProtKB-SubCell"/>
</dbReference>
<proteinExistence type="inferred from homology"/>
<feature type="domain" description="Peptidase S8/S53" evidence="15">
    <location>
        <begin position="91"/>
        <end position="395"/>
    </location>
</feature>
<dbReference type="AlphaFoldDB" id="A0A927JCP8"/>
<comment type="similarity">
    <text evidence="2 10 11">Belongs to the peptidase S8 family.</text>
</comment>
<evidence type="ECO:0000256" key="2">
    <source>
        <dbReference type="ARBA" id="ARBA00011073"/>
    </source>
</evidence>
<dbReference type="GO" id="GO:0006508">
    <property type="term" value="P:proteolysis"/>
    <property type="evidence" value="ECO:0007669"/>
    <property type="project" value="UniProtKB-KW"/>
</dbReference>
<evidence type="ECO:0000256" key="6">
    <source>
        <dbReference type="ARBA" id="ARBA00022801"/>
    </source>
</evidence>
<protein>
    <submittedName>
        <fullName evidence="16">Type VII secretion-associated serine protease mycosin</fullName>
    </submittedName>
</protein>
<accession>A0A927JCP8</accession>
<evidence type="ECO:0000256" key="8">
    <source>
        <dbReference type="ARBA" id="ARBA00022989"/>
    </source>
</evidence>
<dbReference type="NCBIfam" id="TIGR03921">
    <property type="entry name" value="T7SS_mycosin"/>
    <property type="match status" value="1"/>
</dbReference>
<dbReference type="PROSITE" id="PS51892">
    <property type="entry name" value="SUBTILASE"/>
    <property type="match status" value="1"/>
</dbReference>
<keyword evidence="4 10" id="KW-0645">Protease</keyword>
<dbReference type="PRINTS" id="PR00723">
    <property type="entry name" value="SUBTILISIN"/>
</dbReference>
<keyword evidence="6 10" id="KW-0378">Hydrolase</keyword>
<dbReference type="InterPro" id="IPR000209">
    <property type="entry name" value="Peptidase_S8/S53_dom"/>
</dbReference>
<evidence type="ECO:0000256" key="1">
    <source>
        <dbReference type="ARBA" id="ARBA00004162"/>
    </source>
</evidence>
<dbReference type="InterPro" id="IPR023834">
    <property type="entry name" value="T7SS_pept_S8A_mycosin"/>
</dbReference>
<dbReference type="Gene3D" id="3.40.50.200">
    <property type="entry name" value="Peptidase S8/S53 domain"/>
    <property type="match status" value="1"/>
</dbReference>
<dbReference type="RefSeq" id="WP_192038895.1">
    <property type="nucleotide sequence ID" value="NZ_JACYWE010000004.1"/>
</dbReference>
<dbReference type="PROSITE" id="PS00136">
    <property type="entry name" value="SUBTILASE_ASP"/>
    <property type="match status" value="1"/>
</dbReference>
<dbReference type="InterPro" id="IPR015500">
    <property type="entry name" value="Peptidase_S8_subtilisin-rel"/>
</dbReference>
<evidence type="ECO:0000256" key="11">
    <source>
        <dbReference type="RuleBase" id="RU003355"/>
    </source>
</evidence>
<feature type="active site" description="Charge relay system" evidence="10">
    <location>
        <position position="100"/>
    </location>
</feature>
<evidence type="ECO:0000256" key="5">
    <source>
        <dbReference type="ARBA" id="ARBA00022692"/>
    </source>
</evidence>
<dbReference type="SUPFAM" id="SSF52743">
    <property type="entry name" value="Subtilisin-like"/>
    <property type="match status" value="1"/>
</dbReference>
<feature type="active site" description="Charge relay system" evidence="10">
    <location>
        <position position="348"/>
    </location>
</feature>
<dbReference type="Pfam" id="PF00082">
    <property type="entry name" value="Peptidase_S8"/>
    <property type="match status" value="1"/>
</dbReference>
<comment type="caution">
    <text evidence="16">The sequence shown here is derived from an EMBL/GenBank/DDBJ whole genome shotgun (WGS) entry which is preliminary data.</text>
</comment>
<dbReference type="PANTHER" id="PTHR43806">
    <property type="entry name" value="PEPTIDASE S8"/>
    <property type="match status" value="1"/>
</dbReference>
<keyword evidence="9 13" id="KW-0472">Membrane</keyword>
<evidence type="ECO:0000256" key="9">
    <source>
        <dbReference type="ARBA" id="ARBA00023136"/>
    </source>
</evidence>
<dbReference type="EMBL" id="JACYWE010000004">
    <property type="protein sequence ID" value="MBD8506415.1"/>
    <property type="molecule type" value="Genomic_DNA"/>
</dbReference>
<dbReference type="Proteomes" id="UP000642993">
    <property type="component" value="Unassembled WGS sequence"/>
</dbReference>
<organism evidence="16 17">
    <name type="scientific">Lolliginicoccus lacisalsi</name>
    <dbReference type="NCBI Taxonomy" id="2742202"/>
    <lineage>
        <taxon>Bacteria</taxon>
        <taxon>Bacillati</taxon>
        <taxon>Actinomycetota</taxon>
        <taxon>Actinomycetes</taxon>
        <taxon>Mycobacteriales</taxon>
        <taxon>Hoyosellaceae</taxon>
        <taxon>Lolliginicoccus</taxon>
    </lineage>
</organism>
<dbReference type="PROSITE" id="PS00138">
    <property type="entry name" value="SUBTILASE_SER"/>
    <property type="match status" value="1"/>
</dbReference>
<keyword evidence="7 10" id="KW-0720">Serine protease</keyword>
<evidence type="ECO:0000256" key="10">
    <source>
        <dbReference type="PROSITE-ProRule" id="PRU01240"/>
    </source>
</evidence>
<keyword evidence="8 13" id="KW-1133">Transmembrane helix</keyword>
<dbReference type="GO" id="GO:0004252">
    <property type="term" value="F:serine-type endopeptidase activity"/>
    <property type="evidence" value="ECO:0007669"/>
    <property type="project" value="UniProtKB-UniRule"/>
</dbReference>
<dbReference type="InterPro" id="IPR022398">
    <property type="entry name" value="Peptidase_S8_His-AS"/>
</dbReference>
<evidence type="ECO:0000313" key="16">
    <source>
        <dbReference type="EMBL" id="MBD8506415.1"/>
    </source>
</evidence>
<keyword evidence="3" id="KW-1003">Cell membrane</keyword>
<feature type="active site" description="Charge relay system" evidence="10">
    <location>
        <position position="131"/>
    </location>
</feature>
<evidence type="ECO:0000256" key="13">
    <source>
        <dbReference type="SAM" id="Phobius"/>
    </source>
</evidence>
<evidence type="ECO:0000256" key="4">
    <source>
        <dbReference type="ARBA" id="ARBA00022670"/>
    </source>
</evidence>
<dbReference type="InterPro" id="IPR036852">
    <property type="entry name" value="Peptidase_S8/S53_dom_sf"/>
</dbReference>
<dbReference type="InterPro" id="IPR023828">
    <property type="entry name" value="Peptidase_S8_Ser-AS"/>
</dbReference>
<evidence type="ECO:0000256" key="14">
    <source>
        <dbReference type="SAM" id="SignalP"/>
    </source>
</evidence>
<evidence type="ECO:0000313" key="17">
    <source>
        <dbReference type="Proteomes" id="UP000642993"/>
    </source>
</evidence>
<name>A0A927JCP8_9ACTN</name>
<gene>
    <name evidence="16" type="primary">mycP</name>
    <name evidence="16" type="ORF">HT102_07960</name>
</gene>
<keyword evidence="17" id="KW-1185">Reference proteome</keyword>
<dbReference type="PANTHER" id="PTHR43806:SF11">
    <property type="entry name" value="CEREVISIN-RELATED"/>
    <property type="match status" value="1"/>
</dbReference>
<feature type="chain" id="PRO_5037136532" evidence="14">
    <location>
        <begin position="32"/>
        <end position="467"/>
    </location>
</feature>
<reference evidence="16" key="1">
    <citation type="submission" date="2020-09" db="EMBL/GenBank/DDBJ databases">
        <title>Hoyosella lacisalsi sp. nov., a halotolerant actinobacterium isolated from soil of Lake Gudzhirganskoe.</title>
        <authorList>
            <person name="Yang Q."/>
            <person name="Guo P.Y."/>
            <person name="Liu S.W."/>
            <person name="Li F.N."/>
            <person name="Sun C.H."/>
        </authorList>
    </citation>
    <scope>NUCLEOTIDE SEQUENCE</scope>
    <source>
        <strain evidence="16">G463</strain>
    </source>
</reference>
<evidence type="ECO:0000259" key="15">
    <source>
        <dbReference type="Pfam" id="PF00082"/>
    </source>
</evidence>
<comment type="subcellular location">
    <subcellularLocation>
        <location evidence="1">Cell membrane</location>
        <topology evidence="1">Single-pass membrane protein</topology>
    </subcellularLocation>
</comment>
<keyword evidence="5 13" id="KW-0812">Transmembrane</keyword>
<evidence type="ECO:0000256" key="12">
    <source>
        <dbReference type="SAM" id="MobiDB-lite"/>
    </source>
</evidence>
<sequence length="467" mass="47061">MTSSPATRGRLSACLAALGLALIAGTSTVAAQPPPIDDTFLPPGGPAAPLEPTTQRQACTAGAASEELDPAAVPQAAQSLRYETAWPFARGRGQVVAVIDTGVAPHPRLPGLIAGGDFVGTGDGTSDCDAHGTLVAGIIAATSSPTDAFSGVAPDARILSIRQSSLKFGQSARADENSYQSENSTGTVTTLAMAVRRAADLGATVINISEVACVPARLALEDRSLGAALRYAVETRDVVVVAAAGNAAAQGMCRQNPGASPRDGGLPDWDAPLTIATPAWYDDLVLSVAAVDARGAPAEFTLNGPWVDIAAPGTGIVSLDPASDSLADALAHQDETGAVQLSRIAGTSYAAPFVAGTAALVRERFPELSAREVVERIVATAHAPAEGWNPTLGHGIVDPVAAVTAGPGALSPAVDKAAYPGKAAQPIDAPRMSGDADGLAATIAVVVAFGLAMATTIALLVTGRRRE</sequence>
<feature type="signal peptide" evidence="14">
    <location>
        <begin position="1"/>
        <end position="31"/>
    </location>
</feature>